<evidence type="ECO:0000256" key="7">
    <source>
        <dbReference type="ARBA" id="ARBA00023125"/>
    </source>
</evidence>
<evidence type="ECO:0000259" key="16">
    <source>
        <dbReference type="PROSITE" id="PS51192"/>
    </source>
</evidence>
<evidence type="ECO:0000256" key="12">
    <source>
        <dbReference type="ARBA" id="ARBA00049360"/>
    </source>
</evidence>
<dbReference type="SMART" id="SM00487">
    <property type="entry name" value="DEXDc"/>
    <property type="match status" value="1"/>
</dbReference>
<dbReference type="AlphaFoldDB" id="A0A9D4EDJ2"/>
<keyword evidence="4" id="KW-0378">Hydrolase</keyword>
<comment type="caution">
    <text evidence="17">The sequence shown here is derived from an EMBL/GenBank/DDBJ whole genome shotgun (WGS) entry which is preliminary data.</text>
</comment>
<dbReference type="SMART" id="SM00343">
    <property type="entry name" value="ZnF_C2HC"/>
    <property type="match status" value="1"/>
</dbReference>
<evidence type="ECO:0000256" key="10">
    <source>
        <dbReference type="ARBA" id="ARBA00034617"/>
    </source>
</evidence>
<dbReference type="Gene3D" id="1.10.10.1460">
    <property type="match status" value="1"/>
</dbReference>
<feature type="compositionally biased region" description="Basic and acidic residues" evidence="14">
    <location>
        <begin position="118"/>
        <end position="127"/>
    </location>
</feature>
<keyword evidence="9" id="KW-0539">Nucleus</keyword>
<dbReference type="EMBL" id="JAIWYP010000009">
    <property type="protein sequence ID" value="KAH3778362.1"/>
    <property type="molecule type" value="Genomic_DNA"/>
</dbReference>
<dbReference type="InterPro" id="IPR021110">
    <property type="entry name" value="DNA_rep_checkpnt_protein"/>
</dbReference>
<feature type="non-terminal residue" evidence="17">
    <location>
        <position position="1"/>
    </location>
</feature>
<evidence type="ECO:0000256" key="2">
    <source>
        <dbReference type="ARBA" id="ARBA00005446"/>
    </source>
</evidence>
<feature type="region of interest" description="Disordered" evidence="14">
    <location>
        <begin position="339"/>
        <end position="555"/>
    </location>
</feature>
<dbReference type="FunFam" id="3.40.50.300:FF:000772">
    <property type="entry name" value="ATP-dependent DNA helicase Q4"/>
    <property type="match status" value="1"/>
</dbReference>
<dbReference type="InterPro" id="IPR036875">
    <property type="entry name" value="Znf_CCHC_sf"/>
</dbReference>
<keyword evidence="13" id="KW-0479">Metal-binding</keyword>
<keyword evidence="5" id="KW-0347">Helicase</keyword>
<dbReference type="Pfam" id="PF00098">
    <property type="entry name" value="zf-CCHC"/>
    <property type="match status" value="1"/>
</dbReference>
<dbReference type="SUPFAM" id="SSF57756">
    <property type="entry name" value="Retrovirus zinc finger-like domains"/>
    <property type="match status" value="1"/>
</dbReference>
<dbReference type="GO" id="GO:0009378">
    <property type="term" value="F:four-way junction helicase activity"/>
    <property type="evidence" value="ECO:0007669"/>
    <property type="project" value="TreeGrafter"/>
</dbReference>
<feature type="compositionally biased region" description="Basic and acidic residues" evidence="14">
    <location>
        <begin position="361"/>
        <end position="399"/>
    </location>
</feature>
<evidence type="ECO:0000256" key="4">
    <source>
        <dbReference type="ARBA" id="ARBA00022801"/>
    </source>
</evidence>
<proteinExistence type="inferred from homology"/>
<keyword evidence="8" id="KW-0413">Isomerase</keyword>
<comment type="similarity">
    <text evidence="2">Belongs to the helicase family. RecQ subfamily.</text>
</comment>
<feature type="compositionally biased region" description="Basic and acidic residues" evidence="14">
    <location>
        <begin position="408"/>
        <end position="418"/>
    </location>
</feature>
<evidence type="ECO:0000256" key="13">
    <source>
        <dbReference type="PROSITE-ProRule" id="PRU00047"/>
    </source>
</evidence>
<feature type="domain" description="Helicase ATP-binding" evidence="16">
    <location>
        <begin position="773"/>
        <end position="948"/>
    </location>
</feature>
<sequence>MDELNKIKKVLKVWESQFLNEQGRKPNKADIETAPDNIKEFYSKYTKIKKILSTNETPGYPDKENKVIQKSPGAKPMEEMSNMDKPPQDKNKEPNADEALRSGNEELQSEGCSNTENETDKECEEGGGRGGEQVEVWGSKFNRKSTGSGAGKSIQSGNVKSVEGKPSFLHNLGKRLFEQSLKTDNMNKSLKPGLQPWRKPDTPRRGLSPAWMQPLPRPQAPVSKLGTRPAGTGNLCQDTESPTSFFTDPNDFTDVKPAFFSKTFQRAAMIAKYTGKTATEELEEPVVSKFQSSFRPKQTFLPGHLSKLVSKHRETLSFEEDIEEEADIFDVRQVHEIEDGEEDAKSGSGHSWNMSVAKLISQDEKDEKKRKTLEKKTAKDEKMEKSRVAEINKKDESGKETSNIADMGKIHEEKRELCDTNETTNNNLSISVSLKEGTKRTTRNKKSTPIYPEGISTDKQQPIDDLHEEDEISLNEIKKQSKRAARKPRKPVISDDSDDAVHKSEADKDVNEVDTDQELNRTKGGKKRKKAGSEATGTKATKKRKTNAGTSVDSAGVVEEPGEAIHAPVKKAPARAKKPASNENFIKLNMKVKTYKRKGKHMTGPQYKRMMWKQKMQARSKSYGDACFKCGQTGHWANKCPGAGAAAAANKYEKEQVLDEDFPSLLEAASMARGCTVSRIAKTVSTPSSSTLPTEAANDVGMETTPVVEGDEELEFESGIVRSHREINVAPPPMEPLLKCGDGEMLPATPDLVWKGLKKFGFDSFRHGQEEAVMRILCGLSTLVVISTGGGKSLCYQLPAYLYAQRSPCITLVVSPLVSLMEDQVTGLPHGIRGVCLHTNMTPSQRESVLTQVRSGKAQFLLVSPEAVAGGSMSLISTMGSLPPVAFACIDEAHCLSEWSHNFRPSYLRLCQVLQQKLGVQCFLGLTATATLSTASDVAKHLRISDFKRATVRGSPIPPNLVLSVSSDEEKDQ</sequence>
<feature type="domain" description="CCHC-type" evidence="15">
    <location>
        <begin position="627"/>
        <end position="641"/>
    </location>
</feature>
<dbReference type="GO" id="GO:0005694">
    <property type="term" value="C:chromosome"/>
    <property type="evidence" value="ECO:0007669"/>
    <property type="project" value="TreeGrafter"/>
</dbReference>
<dbReference type="GO" id="GO:0005524">
    <property type="term" value="F:ATP binding"/>
    <property type="evidence" value="ECO:0007669"/>
    <property type="project" value="UniProtKB-KW"/>
</dbReference>
<dbReference type="PANTHER" id="PTHR13710:SF108">
    <property type="entry name" value="ATP-DEPENDENT DNA HELICASE Q4"/>
    <property type="match status" value="1"/>
</dbReference>
<dbReference type="InterPro" id="IPR001878">
    <property type="entry name" value="Znf_CCHC"/>
</dbReference>
<keyword evidence="18" id="KW-1185">Reference proteome</keyword>
<dbReference type="CDD" id="cd18018">
    <property type="entry name" value="DEXHc_RecQ4-like"/>
    <property type="match status" value="1"/>
</dbReference>
<dbReference type="GO" id="GO:0043138">
    <property type="term" value="F:3'-5' DNA helicase activity"/>
    <property type="evidence" value="ECO:0007669"/>
    <property type="project" value="UniProtKB-EC"/>
</dbReference>
<protein>
    <recommendedName>
        <fullName evidence="11">DNA 3'-5' helicase</fullName>
        <ecNumber evidence="11">5.6.2.4</ecNumber>
    </recommendedName>
</protein>
<dbReference type="Gene3D" id="3.40.50.300">
    <property type="entry name" value="P-loop containing nucleotide triphosphate hydrolases"/>
    <property type="match status" value="1"/>
</dbReference>
<name>A0A9D4EDJ2_DREPO</name>
<evidence type="ECO:0000256" key="14">
    <source>
        <dbReference type="SAM" id="MobiDB-lite"/>
    </source>
</evidence>
<evidence type="ECO:0000256" key="9">
    <source>
        <dbReference type="ARBA" id="ARBA00023242"/>
    </source>
</evidence>
<dbReference type="GO" id="GO:0006260">
    <property type="term" value="P:DNA replication"/>
    <property type="evidence" value="ECO:0007669"/>
    <property type="project" value="InterPro"/>
</dbReference>
<dbReference type="PROSITE" id="PS50158">
    <property type="entry name" value="ZF_CCHC"/>
    <property type="match status" value="1"/>
</dbReference>
<dbReference type="GO" id="GO:0005634">
    <property type="term" value="C:nucleus"/>
    <property type="evidence" value="ECO:0007669"/>
    <property type="project" value="UniProtKB-SubCell"/>
</dbReference>
<dbReference type="PROSITE" id="PS51192">
    <property type="entry name" value="HELICASE_ATP_BIND_1"/>
    <property type="match status" value="1"/>
</dbReference>
<evidence type="ECO:0000256" key="3">
    <source>
        <dbReference type="ARBA" id="ARBA00022741"/>
    </source>
</evidence>
<evidence type="ECO:0000256" key="6">
    <source>
        <dbReference type="ARBA" id="ARBA00022840"/>
    </source>
</evidence>
<evidence type="ECO:0000256" key="11">
    <source>
        <dbReference type="ARBA" id="ARBA00034808"/>
    </source>
</evidence>
<feature type="compositionally biased region" description="Basic residues" evidence="14">
    <location>
        <begin position="480"/>
        <end position="490"/>
    </location>
</feature>
<comment type="catalytic activity">
    <reaction evidence="12">
        <text>ATP + H2O = ADP + phosphate + H(+)</text>
        <dbReference type="Rhea" id="RHEA:13065"/>
        <dbReference type="ChEBI" id="CHEBI:15377"/>
        <dbReference type="ChEBI" id="CHEBI:15378"/>
        <dbReference type="ChEBI" id="CHEBI:30616"/>
        <dbReference type="ChEBI" id="CHEBI:43474"/>
        <dbReference type="ChEBI" id="CHEBI:456216"/>
    </reaction>
</comment>
<dbReference type="GO" id="GO:0005737">
    <property type="term" value="C:cytoplasm"/>
    <property type="evidence" value="ECO:0007669"/>
    <property type="project" value="TreeGrafter"/>
</dbReference>
<keyword evidence="13" id="KW-0862">Zinc</keyword>
<feature type="region of interest" description="Disordered" evidence="14">
    <location>
        <begin position="53"/>
        <end position="166"/>
    </location>
</feature>
<feature type="compositionally biased region" description="Polar residues" evidence="14">
    <location>
        <begin position="420"/>
        <end position="432"/>
    </location>
</feature>
<dbReference type="Pfam" id="PF00270">
    <property type="entry name" value="DEAD"/>
    <property type="match status" value="1"/>
</dbReference>
<dbReference type="GO" id="GO:0003677">
    <property type="term" value="F:DNA binding"/>
    <property type="evidence" value="ECO:0007669"/>
    <property type="project" value="UniProtKB-KW"/>
</dbReference>
<dbReference type="SUPFAM" id="SSF52540">
    <property type="entry name" value="P-loop containing nucleoside triphosphate hydrolases"/>
    <property type="match status" value="1"/>
</dbReference>
<keyword evidence="3" id="KW-0547">Nucleotide-binding</keyword>
<accession>A0A9D4EDJ2</accession>
<reference evidence="17" key="2">
    <citation type="submission" date="2020-11" db="EMBL/GenBank/DDBJ databases">
        <authorList>
            <person name="McCartney M.A."/>
            <person name="Auch B."/>
            <person name="Kono T."/>
            <person name="Mallez S."/>
            <person name="Becker A."/>
            <person name="Gohl D.M."/>
            <person name="Silverstein K.A.T."/>
            <person name="Koren S."/>
            <person name="Bechman K.B."/>
            <person name="Herman A."/>
            <person name="Abrahante J.E."/>
            <person name="Garbe J."/>
        </authorList>
    </citation>
    <scope>NUCLEOTIDE SEQUENCE</scope>
    <source>
        <strain evidence="17">Duluth1</strain>
        <tissue evidence="17">Whole animal</tissue>
    </source>
</reference>
<gene>
    <name evidence="17" type="ORF">DPMN_179817</name>
</gene>
<dbReference type="GO" id="GO:0008270">
    <property type="term" value="F:zinc ion binding"/>
    <property type="evidence" value="ECO:0007669"/>
    <property type="project" value="UniProtKB-KW"/>
</dbReference>
<dbReference type="GO" id="GO:0000724">
    <property type="term" value="P:double-strand break repair via homologous recombination"/>
    <property type="evidence" value="ECO:0007669"/>
    <property type="project" value="TreeGrafter"/>
</dbReference>
<dbReference type="InterPro" id="IPR014001">
    <property type="entry name" value="Helicase_ATP-bd"/>
</dbReference>
<dbReference type="Proteomes" id="UP000828390">
    <property type="component" value="Unassembled WGS sequence"/>
</dbReference>
<dbReference type="Pfam" id="PF11719">
    <property type="entry name" value="Drc1-Sld2"/>
    <property type="match status" value="1"/>
</dbReference>
<reference evidence="17" key="1">
    <citation type="journal article" date="2019" name="bioRxiv">
        <title>The Genome of the Zebra Mussel, Dreissena polymorpha: A Resource for Invasive Species Research.</title>
        <authorList>
            <person name="McCartney M.A."/>
            <person name="Auch B."/>
            <person name="Kono T."/>
            <person name="Mallez S."/>
            <person name="Zhang Y."/>
            <person name="Obille A."/>
            <person name="Becker A."/>
            <person name="Abrahante J.E."/>
            <person name="Garbe J."/>
            <person name="Badalamenti J.P."/>
            <person name="Herman A."/>
            <person name="Mangelson H."/>
            <person name="Liachko I."/>
            <person name="Sullivan S."/>
            <person name="Sone E.D."/>
            <person name="Koren S."/>
            <person name="Silverstein K.A.T."/>
            <person name="Beckman K.B."/>
            <person name="Gohl D.M."/>
        </authorList>
    </citation>
    <scope>NUCLEOTIDE SEQUENCE</scope>
    <source>
        <strain evidence="17">Duluth1</strain>
        <tissue evidence="17">Whole animal</tissue>
    </source>
</reference>
<dbReference type="InterPro" id="IPR027417">
    <property type="entry name" value="P-loop_NTPase"/>
</dbReference>
<dbReference type="CDD" id="cd22289">
    <property type="entry name" value="RecQL4_SLD2_NTD"/>
    <property type="match status" value="1"/>
</dbReference>
<comment type="catalytic activity">
    <reaction evidence="10">
        <text>Couples ATP hydrolysis with the unwinding of duplex DNA by translocating in the 3'-5' direction.</text>
        <dbReference type="EC" id="5.6.2.4"/>
    </reaction>
</comment>
<keyword evidence="13" id="KW-0863">Zinc-finger</keyword>
<feature type="compositionally biased region" description="Polar residues" evidence="14">
    <location>
        <begin position="234"/>
        <end position="247"/>
    </location>
</feature>
<dbReference type="GO" id="GO:0016787">
    <property type="term" value="F:hydrolase activity"/>
    <property type="evidence" value="ECO:0007669"/>
    <property type="project" value="UniProtKB-KW"/>
</dbReference>
<keyword evidence="7" id="KW-0238">DNA-binding</keyword>
<dbReference type="Gene3D" id="4.10.60.10">
    <property type="entry name" value="Zinc finger, CCHC-type"/>
    <property type="match status" value="1"/>
</dbReference>
<evidence type="ECO:0000313" key="18">
    <source>
        <dbReference type="Proteomes" id="UP000828390"/>
    </source>
</evidence>
<dbReference type="InterPro" id="IPR011545">
    <property type="entry name" value="DEAD/DEAH_box_helicase_dom"/>
</dbReference>
<evidence type="ECO:0000259" key="15">
    <source>
        <dbReference type="PROSITE" id="PS50158"/>
    </source>
</evidence>
<feature type="compositionally biased region" description="Basic and acidic residues" evidence="14">
    <location>
        <begin position="86"/>
        <end position="104"/>
    </location>
</feature>
<feature type="region of interest" description="Disordered" evidence="14">
    <location>
        <begin position="179"/>
        <end position="248"/>
    </location>
</feature>
<evidence type="ECO:0000256" key="8">
    <source>
        <dbReference type="ARBA" id="ARBA00023235"/>
    </source>
</evidence>
<evidence type="ECO:0000313" key="17">
    <source>
        <dbReference type="EMBL" id="KAH3778362.1"/>
    </source>
</evidence>
<keyword evidence="6" id="KW-0067">ATP-binding</keyword>
<organism evidence="17 18">
    <name type="scientific">Dreissena polymorpha</name>
    <name type="common">Zebra mussel</name>
    <name type="synonym">Mytilus polymorpha</name>
    <dbReference type="NCBI Taxonomy" id="45954"/>
    <lineage>
        <taxon>Eukaryota</taxon>
        <taxon>Metazoa</taxon>
        <taxon>Spiralia</taxon>
        <taxon>Lophotrochozoa</taxon>
        <taxon>Mollusca</taxon>
        <taxon>Bivalvia</taxon>
        <taxon>Autobranchia</taxon>
        <taxon>Heteroconchia</taxon>
        <taxon>Euheterodonta</taxon>
        <taxon>Imparidentia</taxon>
        <taxon>Neoheterodontei</taxon>
        <taxon>Myida</taxon>
        <taxon>Dreissenoidea</taxon>
        <taxon>Dreissenidae</taxon>
        <taxon>Dreissena</taxon>
    </lineage>
</organism>
<feature type="compositionally biased region" description="Basic and acidic residues" evidence="14">
    <location>
        <begin position="499"/>
        <end position="511"/>
    </location>
</feature>
<comment type="subcellular location">
    <subcellularLocation>
        <location evidence="1">Nucleus</location>
    </subcellularLocation>
</comment>
<dbReference type="PANTHER" id="PTHR13710">
    <property type="entry name" value="DNA HELICASE RECQ FAMILY MEMBER"/>
    <property type="match status" value="1"/>
</dbReference>
<dbReference type="EC" id="5.6.2.4" evidence="11"/>
<evidence type="ECO:0000256" key="1">
    <source>
        <dbReference type="ARBA" id="ARBA00004123"/>
    </source>
</evidence>
<evidence type="ECO:0000256" key="5">
    <source>
        <dbReference type="ARBA" id="ARBA00022806"/>
    </source>
</evidence>